<dbReference type="Pfam" id="PF00188">
    <property type="entry name" value="CAP"/>
    <property type="match status" value="1"/>
</dbReference>
<dbReference type="SMART" id="SM00198">
    <property type="entry name" value="SCP"/>
    <property type="match status" value="1"/>
</dbReference>
<evidence type="ECO:0000259" key="2">
    <source>
        <dbReference type="SMART" id="SM00198"/>
    </source>
</evidence>
<comment type="caution">
    <text evidence="3">The sequence shown here is derived from an EMBL/GenBank/DDBJ whole genome shotgun (WGS) entry which is preliminary data.</text>
</comment>
<dbReference type="CDD" id="cd05381">
    <property type="entry name" value="CAP_PR-1"/>
    <property type="match status" value="1"/>
</dbReference>
<dbReference type="InterPro" id="IPR035940">
    <property type="entry name" value="CAP_sf"/>
</dbReference>
<feature type="domain" description="SCP" evidence="2">
    <location>
        <begin position="129"/>
        <end position="261"/>
    </location>
</feature>
<dbReference type="GO" id="GO:0005576">
    <property type="term" value="C:extracellular region"/>
    <property type="evidence" value="ECO:0007669"/>
    <property type="project" value="InterPro"/>
</dbReference>
<dbReference type="PROSITE" id="PS01009">
    <property type="entry name" value="CRISP_1"/>
    <property type="match status" value="1"/>
</dbReference>
<dbReference type="SUPFAM" id="SSF55797">
    <property type="entry name" value="PR-1-like"/>
    <property type="match status" value="1"/>
</dbReference>
<dbReference type="PRINTS" id="PR00837">
    <property type="entry name" value="V5TPXLIKE"/>
</dbReference>
<dbReference type="AlphaFoldDB" id="A0AAN7M795"/>
<reference evidence="3 4" key="1">
    <citation type="journal article" date="2023" name="Hortic Res">
        <title>Pangenome of water caltrop reveals structural variations and asymmetric subgenome divergence after allopolyploidization.</title>
        <authorList>
            <person name="Zhang X."/>
            <person name="Chen Y."/>
            <person name="Wang L."/>
            <person name="Yuan Y."/>
            <person name="Fang M."/>
            <person name="Shi L."/>
            <person name="Lu R."/>
            <person name="Comes H.P."/>
            <person name="Ma Y."/>
            <person name="Chen Y."/>
            <person name="Huang G."/>
            <person name="Zhou Y."/>
            <person name="Zheng Z."/>
            <person name="Qiu Y."/>
        </authorList>
    </citation>
    <scope>NUCLEOTIDE SEQUENCE [LARGE SCALE GENOMIC DNA]</scope>
    <source>
        <strain evidence="3">F231</strain>
    </source>
</reference>
<feature type="region of interest" description="Disordered" evidence="1">
    <location>
        <begin position="66"/>
        <end position="125"/>
    </location>
</feature>
<gene>
    <name evidence="3" type="ORF">SAY86_024802</name>
</gene>
<dbReference type="InterPro" id="IPR014044">
    <property type="entry name" value="CAP_dom"/>
</dbReference>
<keyword evidence="4" id="KW-1185">Reference proteome</keyword>
<evidence type="ECO:0000313" key="4">
    <source>
        <dbReference type="Proteomes" id="UP001346149"/>
    </source>
</evidence>
<proteinExistence type="predicted"/>
<dbReference type="InterPro" id="IPR018244">
    <property type="entry name" value="Allrgn_V5/Tpx1_CS"/>
</dbReference>
<dbReference type="Proteomes" id="UP001346149">
    <property type="component" value="Unassembled WGS sequence"/>
</dbReference>
<evidence type="ECO:0000256" key="1">
    <source>
        <dbReference type="SAM" id="MobiDB-lite"/>
    </source>
</evidence>
<sequence length="277" mass="30003">MRLGLASTTLATTAIPMPKMSIVQIQVAAIFLCLAGSVRAETLGGSATLVTQVGFAGVDIFHNPNTAHSHGGDKPSEGGAVPSHDNGHTAAGHGGNTHPGNESTLYRPSLRGPLRPRLGTAHIPGIPMSRPREFLTAHNRVRASVNVPPLKWDNKVARYARRFAAKRAMACDMIHSRGPYGENIFWGQKDEWSPTQVVNFWAAESRHYNKNTNTCSADQVCGHYTQVVWQDSTKLGCATVKCFNGGMYAICNYDPPGNYTDESPFESHVTEETSDSP</sequence>
<organism evidence="3 4">
    <name type="scientific">Trapa natans</name>
    <name type="common">Water chestnut</name>
    <dbReference type="NCBI Taxonomy" id="22666"/>
    <lineage>
        <taxon>Eukaryota</taxon>
        <taxon>Viridiplantae</taxon>
        <taxon>Streptophyta</taxon>
        <taxon>Embryophyta</taxon>
        <taxon>Tracheophyta</taxon>
        <taxon>Spermatophyta</taxon>
        <taxon>Magnoliopsida</taxon>
        <taxon>eudicotyledons</taxon>
        <taxon>Gunneridae</taxon>
        <taxon>Pentapetalae</taxon>
        <taxon>rosids</taxon>
        <taxon>malvids</taxon>
        <taxon>Myrtales</taxon>
        <taxon>Lythraceae</taxon>
        <taxon>Trapa</taxon>
    </lineage>
</organism>
<accession>A0AAN7M795</accession>
<name>A0AAN7M795_TRANT</name>
<dbReference type="EMBL" id="JAXQNO010000004">
    <property type="protein sequence ID" value="KAK4799437.1"/>
    <property type="molecule type" value="Genomic_DNA"/>
</dbReference>
<dbReference type="Gene3D" id="3.40.33.10">
    <property type="entry name" value="CAP"/>
    <property type="match status" value="1"/>
</dbReference>
<dbReference type="InterPro" id="IPR001283">
    <property type="entry name" value="CRISP-related"/>
</dbReference>
<feature type="compositionally biased region" description="Low complexity" evidence="1">
    <location>
        <begin position="98"/>
        <end position="118"/>
    </location>
</feature>
<dbReference type="FunFam" id="3.40.33.10:FF:000004">
    <property type="entry name" value="CAP, cysteine-rich secretory protein, antigen 5"/>
    <property type="match status" value="1"/>
</dbReference>
<dbReference type="PANTHER" id="PTHR10334">
    <property type="entry name" value="CYSTEINE-RICH SECRETORY PROTEIN-RELATED"/>
    <property type="match status" value="1"/>
</dbReference>
<evidence type="ECO:0000313" key="3">
    <source>
        <dbReference type="EMBL" id="KAK4799437.1"/>
    </source>
</evidence>
<protein>
    <recommendedName>
        <fullName evidence="2">SCP domain-containing protein</fullName>
    </recommendedName>
</protein>